<dbReference type="CDD" id="cd00564">
    <property type="entry name" value="TMP_TenI"/>
    <property type="match status" value="1"/>
</dbReference>
<comment type="pathway">
    <text evidence="2 10 12">Cofactor biosynthesis; thiamine diphosphate biosynthesis; thiamine phosphate from 4-amino-2-methyl-5-diphosphomethylpyrimidine and 4-methyl-5-(2-phosphoethyl)-thiazole: step 1/1.</text>
</comment>
<dbReference type="GO" id="GO:0005737">
    <property type="term" value="C:cytoplasm"/>
    <property type="evidence" value="ECO:0007669"/>
    <property type="project" value="TreeGrafter"/>
</dbReference>
<comment type="similarity">
    <text evidence="10 11">Belongs to the thiamine-phosphate synthase family.</text>
</comment>
<dbReference type="GO" id="GO:0009228">
    <property type="term" value="P:thiamine biosynthetic process"/>
    <property type="evidence" value="ECO:0007669"/>
    <property type="project" value="UniProtKB-KW"/>
</dbReference>
<dbReference type="KEGG" id="cgo:Corgl_1227"/>
<evidence type="ECO:0000256" key="5">
    <source>
        <dbReference type="ARBA" id="ARBA00022842"/>
    </source>
</evidence>
<gene>
    <name evidence="10" type="primary">thiE</name>
    <name evidence="14" type="ordered locus">Corgl_1227</name>
</gene>
<reference evidence="15" key="1">
    <citation type="journal article" date="2013" name="Stand. Genomic Sci.">
        <title>Complete genome sequence of Coriobacterium glomerans type strain (PW2(T)) from the midgut of Pyrrhocoris apterus L. (red soldier bug).</title>
        <authorList>
            <person name="Stackebrandt E."/>
            <person name="Zeytun A."/>
            <person name="Lapidus A."/>
            <person name="Nolan M."/>
            <person name="Lucas S."/>
            <person name="Hammon N."/>
            <person name="Deshpande S."/>
            <person name="Cheng J.F."/>
            <person name="Tapia R."/>
            <person name="Goodwin L.A."/>
            <person name="Pitluck S."/>
            <person name="Liolios K."/>
            <person name="Pagani I."/>
            <person name="Ivanova N."/>
            <person name="Mavromatis K."/>
            <person name="Mikhailova N."/>
            <person name="Huntemann M."/>
            <person name="Pati A."/>
            <person name="Chen A."/>
            <person name="Palaniappan K."/>
            <person name="Chang Y.J."/>
            <person name="Land M."/>
            <person name="Hauser L."/>
            <person name="Rohde M."/>
            <person name="Pukall R."/>
            <person name="Goker M."/>
            <person name="Detter J.C."/>
            <person name="Woyke T."/>
            <person name="Bristow J."/>
            <person name="Eisen J.A."/>
            <person name="Markowitz V."/>
            <person name="Hugenholtz P."/>
            <person name="Kyrpides N.C."/>
            <person name="Klenk H.P."/>
        </authorList>
    </citation>
    <scope>NUCLEOTIDE SEQUENCE</scope>
    <source>
        <strain evidence="15">ATCC 49209 / DSM 20642 / JCM 10262 / PW2</strain>
    </source>
</reference>
<evidence type="ECO:0000256" key="9">
    <source>
        <dbReference type="ARBA" id="ARBA00047883"/>
    </source>
</evidence>
<dbReference type="InterPro" id="IPR022998">
    <property type="entry name" value="ThiamineP_synth_TenI"/>
</dbReference>
<feature type="domain" description="Thiamine phosphate synthase/TenI" evidence="13">
    <location>
        <begin position="26"/>
        <end position="206"/>
    </location>
</feature>
<dbReference type="Gene3D" id="3.20.20.70">
    <property type="entry name" value="Aldolase class I"/>
    <property type="match status" value="1"/>
</dbReference>
<keyword evidence="4 10" id="KW-0479">Metal-binding</keyword>
<evidence type="ECO:0000256" key="7">
    <source>
        <dbReference type="ARBA" id="ARBA00047334"/>
    </source>
</evidence>
<feature type="binding site" evidence="10">
    <location>
        <position position="127"/>
    </location>
    <ligand>
        <name>4-amino-2-methyl-5-(diphosphooxymethyl)pyrimidine</name>
        <dbReference type="ChEBI" id="CHEBI:57841"/>
    </ligand>
</feature>
<dbReference type="Proteomes" id="UP000006851">
    <property type="component" value="Chromosome"/>
</dbReference>
<dbReference type="EMBL" id="CP002628">
    <property type="protein sequence ID" value="AEB07329.1"/>
    <property type="molecule type" value="Genomic_DNA"/>
</dbReference>
<comment type="cofactor">
    <cofactor evidence="10">
        <name>Mg(2+)</name>
        <dbReference type="ChEBI" id="CHEBI:18420"/>
    </cofactor>
    <text evidence="10">Binds 1 Mg(2+) ion per subunit.</text>
</comment>
<name>F2N8E6_CORGP</name>
<dbReference type="FunFam" id="3.20.20.70:FF:000096">
    <property type="entry name" value="Thiamine-phosphate synthase"/>
    <property type="match status" value="1"/>
</dbReference>
<dbReference type="RefSeq" id="WP_013709072.1">
    <property type="nucleotide sequence ID" value="NC_015389.1"/>
</dbReference>
<feature type="binding site" evidence="10">
    <location>
        <position position="89"/>
    </location>
    <ligand>
        <name>Mg(2+)</name>
        <dbReference type="ChEBI" id="CHEBI:18420"/>
    </ligand>
</feature>
<dbReference type="eggNOG" id="COG0352">
    <property type="taxonomic scope" value="Bacteria"/>
</dbReference>
<feature type="binding site" evidence="10">
    <location>
        <position position="88"/>
    </location>
    <ligand>
        <name>4-amino-2-methyl-5-(diphosphooxymethyl)pyrimidine</name>
        <dbReference type="ChEBI" id="CHEBI:57841"/>
    </ligand>
</feature>
<dbReference type="PANTHER" id="PTHR20857">
    <property type="entry name" value="THIAMINE-PHOSPHATE PYROPHOSPHORYLASE"/>
    <property type="match status" value="1"/>
</dbReference>
<dbReference type="UniPathway" id="UPA00060">
    <property type="reaction ID" value="UER00141"/>
</dbReference>
<evidence type="ECO:0000256" key="2">
    <source>
        <dbReference type="ARBA" id="ARBA00005165"/>
    </source>
</evidence>
<feature type="binding site" evidence="10">
    <location>
        <position position="156"/>
    </location>
    <ligand>
        <name>4-amino-2-methyl-5-(diphosphooxymethyl)pyrimidine</name>
        <dbReference type="ChEBI" id="CHEBI:57841"/>
    </ligand>
</feature>
<dbReference type="Pfam" id="PF02581">
    <property type="entry name" value="TMP-TENI"/>
    <property type="match status" value="1"/>
</dbReference>
<dbReference type="GO" id="GO:0000287">
    <property type="term" value="F:magnesium ion binding"/>
    <property type="evidence" value="ECO:0007669"/>
    <property type="project" value="UniProtKB-UniRule"/>
</dbReference>
<dbReference type="InterPro" id="IPR034291">
    <property type="entry name" value="TMP_synthase"/>
</dbReference>
<evidence type="ECO:0000256" key="11">
    <source>
        <dbReference type="RuleBase" id="RU003826"/>
    </source>
</evidence>
<comment type="catalytic activity">
    <reaction evidence="9 10 11">
        <text>2-[(2R,5Z)-2-carboxy-4-methylthiazol-5(2H)-ylidene]ethyl phosphate + 4-amino-2-methyl-5-(diphosphooxymethyl)pyrimidine + 2 H(+) = thiamine phosphate + CO2 + diphosphate</text>
        <dbReference type="Rhea" id="RHEA:47844"/>
        <dbReference type="ChEBI" id="CHEBI:15378"/>
        <dbReference type="ChEBI" id="CHEBI:16526"/>
        <dbReference type="ChEBI" id="CHEBI:33019"/>
        <dbReference type="ChEBI" id="CHEBI:37575"/>
        <dbReference type="ChEBI" id="CHEBI:57841"/>
        <dbReference type="ChEBI" id="CHEBI:62899"/>
        <dbReference type="EC" id="2.5.1.3"/>
    </reaction>
</comment>
<keyword evidence="3 10" id="KW-0808">Transferase</keyword>
<feature type="binding site" evidence="10">
    <location>
        <begin position="153"/>
        <end position="155"/>
    </location>
    <ligand>
        <name>2-[(2R,5Z)-2-carboxy-4-methylthiazol-5(2H)-ylidene]ethyl phosphate</name>
        <dbReference type="ChEBI" id="CHEBI:62899"/>
    </ligand>
</feature>
<evidence type="ECO:0000256" key="3">
    <source>
        <dbReference type="ARBA" id="ARBA00022679"/>
    </source>
</evidence>
<dbReference type="InterPro" id="IPR036206">
    <property type="entry name" value="ThiamineP_synth_sf"/>
</dbReference>
<evidence type="ECO:0000256" key="8">
    <source>
        <dbReference type="ARBA" id="ARBA00047851"/>
    </source>
</evidence>
<comment type="catalytic activity">
    <reaction evidence="8 10 11">
        <text>2-(2-carboxy-4-methylthiazol-5-yl)ethyl phosphate + 4-amino-2-methyl-5-(diphosphooxymethyl)pyrimidine + 2 H(+) = thiamine phosphate + CO2 + diphosphate</text>
        <dbReference type="Rhea" id="RHEA:47848"/>
        <dbReference type="ChEBI" id="CHEBI:15378"/>
        <dbReference type="ChEBI" id="CHEBI:16526"/>
        <dbReference type="ChEBI" id="CHEBI:33019"/>
        <dbReference type="ChEBI" id="CHEBI:37575"/>
        <dbReference type="ChEBI" id="CHEBI:57841"/>
        <dbReference type="ChEBI" id="CHEBI:62890"/>
        <dbReference type="EC" id="2.5.1.3"/>
    </reaction>
</comment>
<evidence type="ECO:0000256" key="10">
    <source>
        <dbReference type="HAMAP-Rule" id="MF_00097"/>
    </source>
</evidence>
<keyword evidence="15" id="KW-1185">Reference proteome</keyword>
<feature type="binding site" evidence="10">
    <location>
        <position position="183"/>
    </location>
    <ligand>
        <name>2-[(2R,5Z)-2-carboxy-4-methylthiazol-5(2H)-ylidene]ethyl phosphate</name>
        <dbReference type="ChEBI" id="CHEBI:62899"/>
    </ligand>
</feature>
<accession>F2N8E6</accession>
<evidence type="ECO:0000256" key="12">
    <source>
        <dbReference type="RuleBase" id="RU004253"/>
    </source>
</evidence>
<evidence type="ECO:0000313" key="15">
    <source>
        <dbReference type="Proteomes" id="UP000006851"/>
    </source>
</evidence>
<evidence type="ECO:0000259" key="13">
    <source>
        <dbReference type="Pfam" id="PF02581"/>
    </source>
</evidence>
<protein>
    <recommendedName>
        <fullName evidence="10">Thiamine-phosphate synthase</fullName>
        <shortName evidence="10">TP synthase</shortName>
        <shortName evidence="10">TPS</shortName>
        <ecNumber evidence="10">2.5.1.3</ecNumber>
    </recommendedName>
    <alternativeName>
        <fullName evidence="10">Thiamine-phosphate pyrophosphorylase</fullName>
        <shortName evidence="10">TMP pyrophosphorylase</shortName>
        <shortName evidence="10">TMP-PPase</shortName>
    </alternativeName>
</protein>
<dbReference type="SUPFAM" id="SSF51391">
    <property type="entry name" value="Thiamin phosphate synthase"/>
    <property type="match status" value="1"/>
</dbReference>
<dbReference type="NCBIfam" id="TIGR00693">
    <property type="entry name" value="thiE"/>
    <property type="match status" value="1"/>
</dbReference>
<organism evidence="14 15">
    <name type="scientific">Coriobacterium glomerans (strain ATCC 49209 / DSM 20642 / JCM 10262 / PW2)</name>
    <dbReference type="NCBI Taxonomy" id="700015"/>
    <lineage>
        <taxon>Bacteria</taxon>
        <taxon>Bacillati</taxon>
        <taxon>Actinomycetota</taxon>
        <taxon>Coriobacteriia</taxon>
        <taxon>Coriobacteriales</taxon>
        <taxon>Coriobacteriaceae</taxon>
        <taxon>Coriobacterium</taxon>
    </lineage>
</organism>
<dbReference type="PANTHER" id="PTHR20857:SF15">
    <property type="entry name" value="THIAMINE-PHOSPHATE SYNTHASE"/>
    <property type="match status" value="1"/>
</dbReference>
<evidence type="ECO:0000313" key="14">
    <source>
        <dbReference type="EMBL" id="AEB07329.1"/>
    </source>
</evidence>
<dbReference type="HAMAP" id="MF_00097">
    <property type="entry name" value="TMP_synthase"/>
    <property type="match status" value="1"/>
</dbReference>
<proteinExistence type="inferred from homology"/>
<evidence type="ECO:0000256" key="6">
    <source>
        <dbReference type="ARBA" id="ARBA00022977"/>
    </source>
</evidence>
<keyword evidence="5 10" id="KW-0460">Magnesium</keyword>
<keyword evidence="6 10" id="KW-0784">Thiamine biosynthesis</keyword>
<dbReference type="GO" id="GO:0004789">
    <property type="term" value="F:thiamine-phosphate diphosphorylase activity"/>
    <property type="evidence" value="ECO:0007669"/>
    <property type="project" value="UniProtKB-UniRule"/>
</dbReference>
<dbReference type="AlphaFoldDB" id="F2N8E6"/>
<comment type="function">
    <text evidence="1 10">Condenses 4-methyl-5-(beta-hydroxyethyl)thiazole monophosphate (THZ-P) and 2-methyl-4-amino-5-hydroxymethyl pyrimidine pyrophosphate (HMP-PP) to form thiamine monophosphate (TMP).</text>
</comment>
<evidence type="ECO:0000256" key="4">
    <source>
        <dbReference type="ARBA" id="ARBA00022723"/>
    </source>
</evidence>
<feature type="binding site" evidence="10">
    <location>
        <begin position="56"/>
        <end position="60"/>
    </location>
    <ligand>
        <name>4-amino-2-methyl-5-(diphosphooxymethyl)pyrimidine</name>
        <dbReference type="ChEBI" id="CHEBI:57841"/>
    </ligand>
</feature>
<comment type="catalytic activity">
    <reaction evidence="7 10 11">
        <text>4-methyl-5-(2-phosphooxyethyl)-thiazole + 4-amino-2-methyl-5-(diphosphooxymethyl)pyrimidine + H(+) = thiamine phosphate + diphosphate</text>
        <dbReference type="Rhea" id="RHEA:22328"/>
        <dbReference type="ChEBI" id="CHEBI:15378"/>
        <dbReference type="ChEBI" id="CHEBI:33019"/>
        <dbReference type="ChEBI" id="CHEBI:37575"/>
        <dbReference type="ChEBI" id="CHEBI:57841"/>
        <dbReference type="ChEBI" id="CHEBI:58296"/>
        <dbReference type="EC" id="2.5.1.3"/>
    </reaction>
</comment>
<sequence>MERFAAQDPRRRGMWSRERIRASMLIYAVTDRSWLAGRTLEACVLQAIEGGATCVQLREKDRPTAEVAAIAERLVPCCRAHGIPLIIDDDVEAAARSGADGVHVGQTDTACREARARLGDDAIIGVSARTVAEALAAEEAGADYLGVGAMFSTQTKADATPVTRETLSGICRAVSIPVTAIGGLSERTIPLLFGTGADGAAIVSAIFAAADIEAATRALRMCAVRAFHRDGMK</sequence>
<dbReference type="EC" id="2.5.1.3" evidence="10"/>
<feature type="binding site" evidence="10">
    <location>
        <position position="108"/>
    </location>
    <ligand>
        <name>Mg(2+)</name>
        <dbReference type="ChEBI" id="CHEBI:18420"/>
    </ligand>
</feature>
<dbReference type="HOGENOM" id="CLU_018272_3_2_11"/>
<feature type="binding site" evidence="10">
    <location>
        <begin position="203"/>
        <end position="204"/>
    </location>
    <ligand>
        <name>2-[(2R,5Z)-2-carboxy-4-methylthiazol-5(2H)-ylidene]ethyl phosphate</name>
        <dbReference type="ChEBI" id="CHEBI:62899"/>
    </ligand>
</feature>
<dbReference type="InterPro" id="IPR013785">
    <property type="entry name" value="Aldolase_TIM"/>
</dbReference>
<dbReference type="STRING" id="700015.Corgl_1227"/>
<dbReference type="GO" id="GO:0009229">
    <property type="term" value="P:thiamine diphosphate biosynthetic process"/>
    <property type="evidence" value="ECO:0007669"/>
    <property type="project" value="UniProtKB-UniRule"/>
</dbReference>
<evidence type="ECO:0000256" key="1">
    <source>
        <dbReference type="ARBA" id="ARBA00003814"/>
    </source>
</evidence>